<dbReference type="InterPro" id="IPR015947">
    <property type="entry name" value="PUA-like_sf"/>
</dbReference>
<gene>
    <name evidence="2" type="ORF">ABENE_11485</name>
</gene>
<evidence type="ECO:0000313" key="2">
    <source>
        <dbReference type="EMBL" id="ESQ90885.1"/>
    </source>
</evidence>
<protein>
    <recommendedName>
        <fullName evidence="1">EVE domain-containing protein</fullName>
    </recommendedName>
</protein>
<dbReference type="EMBL" id="AWGB01000021">
    <property type="protein sequence ID" value="ESQ90885.1"/>
    <property type="molecule type" value="Genomic_DNA"/>
</dbReference>
<dbReference type="SUPFAM" id="SSF88697">
    <property type="entry name" value="PUA domain-like"/>
    <property type="match status" value="1"/>
</dbReference>
<organism evidence="2 3">
    <name type="scientific">Asticcacaulis benevestitus DSM 16100 = ATCC BAA-896</name>
    <dbReference type="NCBI Taxonomy" id="1121022"/>
    <lineage>
        <taxon>Bacteria</taxon>
        <taxon>Pseudomonadati</taxon>
        <taxon>Pseudomonadota</taxon>
        <taxon>Alphaproteobacteria</taxon>
        <taxon>Caulobacterales</taxon>
        <taxon>Caulobacteraceae</taxon>
        <taxon>Asticcacaulis</taxon>
    </lineage>
</organism>
<dbReference type="CDD" id="cd21132">
    <property type="entry name" value="EVE-like"/>
    <property type="match status" value="1"/>
</dbReference>
<dbReference type="Proteomes" id="UP000017837">
    <property type="component" value="Unassembled WGS sequence"/>
</dbReference>
<keyword evidence="3" id="KW-1185">Reference proteome</keyword>
<proteinExistence type="predicted"/>
<dbReference type="AlphaFoldDB" id="V4PZ83"/>
<accession>V4PZ83</accession>
<evidence type="ECO:0000259" key="1">
    <source>
        <dbReference type="Pfam" id="PF01878"/>
    </source>
</evidence>
<dbReference type="PATRIC" id="fig|1121022.4.peg.2327"/>
<dbReference type="NCBIfam" id="NF002616">
    <property type="entry name" value="PRK02268.1-2"/>
    <property type="match status" value="1"/>
</dbReference>
<dbReference type="InterPro" id="IPR002740">
    <property type="entry name" value="EVE_domain"/>
</dbReference>
<reference evidence="2 3" key="1">
    <citation type="journal article" date="2014" name="Nature">
        <title>Sequential evolution of bacterial morphology by co-option of a developmental regulator.</title>
        <authorList>
            <person name="Jiang C."/>
            <person name="Brown P.J."/>
            <person name="Ducret A."/>
            <person name="Brun Y.V."/>
        </authorList>
    </citation>
    <scope>NUCLEOTIDE SEQUENCE [LARGE SCALE GENOMIC DNA]</scope>
    <source>
        <strain evidence="2 3">DSM 16100</strain>
    </source>
</reference>
<feature type="domain" description="EVE" evidence="1">
    <location>
        <begin position="2"/>
        <end position="110"/>
    </location>
</feature>
<dbReference type="Gene3D" id="3.10.590.10">
    <property type="entry name" value="ph1033 like domains"/>
    <property type="match status" value="1"/>
</dbReference>
<comment type="caution">
    <text evidence="2">The sequence shown here is derived from an EMBL/GenBank/DDBJ whole genome shotgun (WGS) entry which is preliminary data.</text>
</comment>
<dbReference type="Pfam" id="PF01878">
    <property type="entry name" value="EVE"/>
    <property type="match status" value="1"/>
</dbReference>
<dbReference type="eggNOG" id="COG1673">
    <property type="taxonomic scope" value="Bacteria"/>
</dbReference>
<sequence length="117" mass="13059">MQVNHGKLGPLKRMKPGDGIVYYSPSEKMGAKDGFQSFTAIGRIREGEPYQGFMSEGFQPFRRDVEWVPAHERSIRPLLTQLDLTTDKNWGYSLRFGVLELSAGDFATIGEAMTVSG</sequence>
<name>V4PZ83_9CAUL</name>
<evidence type="ECO:0000313" key="3">
    <source>
        <dbReference type="Proteomes" id="UP000017837"/>
    </source>
</evidence>
<dbReference type="RefSeq" id="WP_018081070.1">
    <property type="nucleotide sequence ID" value="NZ_AQWM01000003.1"/>
</dbReference>